<proteinExistence type="predicted"/>
<feature type="transmembrane region" description="Helical" evidence="1">
    <location>
        <begin position="76"/>
        <end position="96"/>
    </location>
</feature>
<name>A0ABS6JHH7_9BACI</name>
<feature type="transmembrane region" description="Helical" evidence="1">
    <location>
        <begin position="12"/>
        <end position="31"/>
    </location>
</feature>
<dbReference type="RefSeq" id="WP_217067226.1">
    <property type="nucleotide sequence ID" value="NZ_JAHQCS010000121.1"/>
</dbReference>
<sequence length="105" mass="11624">MEYQFPEIIFLRPIFIAFIIILVANMTITIFQKKPLVTLFSVVSISIIAATISGLSLISLGYMADEYNLGGDSTSSILFLVILGLSVLNVLIYTFITGIKKKPIY</sequence>
<protein>
    <recommendedName>
        <fullName evidence="4">NADH dehydrogenase subunit 6</fullName>
    </recommendedName>
</protein>
<keyword evidence="1" id="KW-0812">Transmembrane</keyword>
<evidence type="ECO:0000256" key="1">
    <source>
        <dbReference type="SAM" id="Phobius"/>
    </source>
</evidence>
<keyword evidence="1" id="KW-0472">Membrane</keyword>
<dbReference type="Proteomes" id="UP000784880">
    <property type="component" value="Unassembled WGS sequence"/>
</dbReference>
<evidence type="ECO:0000313" key="2">
    <source>
        <dbReference type="EMBL" id="MBU9713051.1"/>
    </source>
</evidence>
<comment type="caution">
    <text evidence="2">The sequence shown here is derived from an EMBL/GenBank/DDBJ whole genome shotgun (WGS) entry which is preliminary data.</text>
</comment>
<accession>A0ABS6JHH7</accession>
<dbReference type="EMBL" id="JAHQCS010000121">
    <property type="protein sequence ID" value="MBU9713051.1"/>
    <property type="molecule type" value="Genomic_DNA"/>
</dbReference>
<reference evidence="2 3" key="1">
    <citation type="submission" date="2021-06" db="EMBL/GenBank/DDBJ databases">
        <title>Bacillus sp. RD4P76, an endophyte from a halophyte.</title>
        <authorList>
            <person name="Sun J.-Q."/>
        </authorList>
    </citation>
    <scope>NUCLEOTIDE SEQUENCE [LARGE SCALE GENOMIC DNA]</scope>
    <source>
        <strain evidence="2 3">CGMCC 1.15917</strain>
    </source>
</reference>
<keyword evidence="3" id="KW-1185">Reference proteome</keyword>
<evidence type="ECO:0000313" key="3">
    <source>
        <dbReference type="Proteomes" id="UP000784880"/>
    </source>
</evidence>
<keyword evidence="1" id="KW-1133">Transmembrane helix</keyword>
<organism evidence="2 3">
    <name type="scientific">Evansella tamaricis</name>
    <dbReference type="NCBI Taxonomy" id="2069301"/>
    <lineage>
        <taxon>Bacteria</taxon>
        <taxon>Bacillati</taxon>
        <taxon>Bacillota</taxon>
        <taxon>Bacilli</taxon>
        <taxon>Bacillales</taxon>
        <taxon>Bacillaceae</taxon>
        <taxon>Evansella</taxon>
    </lineage>
</organism>
<feature type="transmembrane region" description="Helical" evidence="1">
    <location>
        <begin position="38"/>
        <end position="64"/>
    </location>
</feature>
<gene>
    <name evidence="2" type="ORF">KS419_15070</name>
</gene>
<evidence type="ECO:0008006" key="4">
    <source>
        <dbReference type="Google" id="ProtNLM"/>
    </source>
</evidence>